<feature type="signal peptide" evidence="2">
    <location>
        <begin position="1"/>
        <end position="22"/>
    </location>
</feature>
<name>A0ABQ8B5K0_BRANA</name>
<keyword evidence="2" id="KW-0732">Signal</keyword>
<comment type="caution">
    <text evidence="3">The sequence shown here is derived from an EMBL/GenBank/DDBJ whole genome shotgun (WGS) entry which is preliminary data.</text>
</comment>
<feature type="chain" id="PRO_5047366092" evidence="2">
    <location>
        <begin position="23"/>
        <end position="278"/>
    </location>
</feature>
<accession>A0ABQ8B5K0</accession>
<sequence>KLLRRRTSGVLVILIPVHVNLGSHVQKVVKELVKAPATNPPAKVYTVNIGQIPPALASWITGAINSGSFCRIDPDMETWMIPKQKLLDIAESKSSWLDMALYFFVTFTYADVVGHIQSVQGSALNNVTATTRVVVHFLIAPRGGWTEGFDEGKAIGEGNSVQFNGNEVHDFVSCGESHPESPEIYSLPDYNLNFELVDEEDCCYFHATKKHVVQARGGDIFDVYRKKRVLENFETLYSVFLMIFFLYAIVRDLEFRRKVLFVQRQVLLFGLSGFIIHV</sequence>
<keyword evidence="1" id="KW-0472">Membrane</keyword>
<reference evidence="3 4" key="1">
    <citation type="submission" date="2021-05" db="EMBL/GenBank/DDBJ databases">
        <title>Genome Assembly of Synthetic Allotetraploid Brassica napus Reveals Homoeologous Exchanges between Subgenomes.</title>
        <authorList>
            <person name="Davis J.T."/>
        </authorList>
    </citation>
    <scope>NUCLEOTIDE SEQUENCE [LARGE SCALE GENOMIC DNA]</scope>
    <source>
        <strain evidence="4">cv. Da-Ae</strain>
        <tissue evidence="3">Seedling</tissue>
    </source>
</reference>
<organism evidence="3 4">
    <name type="scientific">Brassica napus</name>
    <name type="common">Rape</name>
    <dbReference type="NCBI Taxonomy" id="3708"/>
    <lineage>
        <taxon>Eukaryota</taxon>
        <taxon>Viridiplantae</taxon>
        <taxon>Streptophyta</taxon>
        <taxon>Embryophyta</taxon>
        <taxon>Tracheophyta</taxon>
        <taxon>Spermatophyta</taxon>
        <taxon>Magnoliopsida</taxon>
        <taxon>eudicotyledons</taxon>
        <taxon>Gunneridae</taxon>
        <taxon>Pentapetalae</taxon>
        <taxon>rosids</taxon>
        <taxon>malvids</taxon>
        <taxon>Brassicales</taxon>
        <taxon>Brassicaceae</taxon>
        <taxon>Brassiceae</taxon>
        <taxon>Brassica</taxon>
    </lineage>
</organism>
<evidence type="ECO:0000313" key="3">
    <source>
        <dbReference type="EMBL" id="KAH0900071.1"/>
    </source>
</evidence>
<gene>
    <name evidence="3" type="ORF">HID58_049639</name>
</gene>
<feature type="non-terminal residue" evidence="3">
    <location>
        <position position="1"/>
    </location>
</feature>
<keyword evidence="4" id="KW-1185">Reference proteome</keyword>
<proteinExistence type="predicted"/>
<keyword evidence="1" id="KW-0812">Transmembrane</keyword>
<keyword evidence="1" id="KW-1133">Transmembrane helix</keyword>
<evidence type="ECO:0000256" key="2">
    <source>
        <dbReference type="SAM" id="SignalP"/>
    </source>
</evidence>
<dbReference type="EMBL" id="JAGKQM010000012">
    <property type="protein sequence ID" value="KAH0900071.1"/>
    <property type="molecule type" value="Genomic_DNA"/>
</dbReference>
<feature type="non-terminal residue" evidence="3">
    <location>
        <position position="278"/>
    </location>
</feature>
<evidence type="ECO:0000256" key="1">
    <source>
        <dbReference type="SAM" id="Phobius"/>
    </source>
</evidence>
<evidence type="ECO:0000313" key="4">
    <source>
        <dbReference type="Proteomes" id="UP000824890"/>
    </source>
</evidence>
<feature type="transmembrane region" description="Helical" evidence="1">
    <location>
        <begin position="233"/>
        <end position="250"/>
    </location>
</feature>
<protein>
    <submittedName>
        <fullName evidence="3">Uncharacterized protein</fullName>
    </submittedName>
</protein>
<dbReference type="Proteomes" id="UP000824890">
    <property type="component" value="Unassembled WGS sequence"/>
</dbReference>